<gene>
    <name evidence="1" type="ORF">ABIE19_001412</name>
</gene>
<protein>
    <submittedName>
        <fullName evidence="1">Uncharacterized protein (DUF924 family)</fullName>
    </submittedName>
</protein>
<dbReference type="InterPro" id="IPR011990">
    <property type="entry name" value="TPR-like_helical_dom_sf"/>
</dbReference>
<accession>A0ABV2RBT1</accession>
<organism evidence="1 2">
    <name type="scientific">Brevundimonas faecalis</name>
    <dbReference type="NCBI Taxonomy" id="947378"/>
    <lineage>
        <taxon>Bacteria</taxon>
        <taxon>Pseudomonadati</taxon>
        <taxon>Pseudomonadota</taxon>
        <taxon>Alphaproteobacteria</taxon>
        <taxon>Caulobacterales</taxon>
        <taxon>Caulobacteraceae</taxon>
        <taxon>Brevundimonas</taxon>
    </lineage>
</organism>
<reference evidence="1 2" key="1">
    <citation type="submission" date="2024-06" db="EMBL/GenBank/DDBJ databases">
        <title>Sorghum-associated microbial communities from plants grown in Nebraska, USA.</title>
        <authorList>
            <person name="Schachtman D."/>
        </authorList>
    </citation>
    <scope>NUCLEOTIDE SEQUENCE [LARGE SCALE GENOMIC DNA]</scope>
    <source>
        <strain evidence="1 2">2814</strain>
    </source>
</reference>
<keyword evidence="2" id="KW-1185">Reference proteome</keyword>
<dbReference type="RefSeq" id="WP_354088418.1">
    <property type="nucleotide sequence ID" value="NZ_JBEPTF010000001.1"/>
</dbReference>
<dbReference type="Gene3D" id="1.20.58.320">
    <property type="entry name" value="TPR-like"/>
    <property type="match status" value="1"/>
</dbReference>
<comment type="caution">
    <text evidence="1">The sequence shown here is derived from an EMBL/GenBank/DDBJ whole genome shotgun (WGS) entry which is preliminary data.</text>
</comment>
<dbReference type="EMBL" id="JBEPTF010000001">
    <property type="protein sequence ID" value="MET4683503.1"/>
    <property type="molecule type" value="Genomic_DNA"/>
</dbReference>
<proteinExistence type="predicted"/>
<sequence>MSNLLSPAEVIAFWTQAGPAKWFAKDAAFDVAFTETCQATHFAAARRELDHWADTPDGALALIILLDQLPRNAFRDTAHMFATDPLALKASKEAVARGHDRQVSPEMRPFVLMPLMHSEALEDQDALIALLDEAESPDTLKFAIIHRDIIARFSRFPHRNACLGRTTTAEEAVFLSGDGFKG</sequence>
<dbReference type="Pfam" id="PF06041">
    <property type="entry name" value="DUF924"/>
    <property type="match status" value="1"/>
</dbReference>
<name>A0ABV2RBT1_9CAUL</name>
<evidence type="ECO:0000313" key="2">
    <source>
        <dbReference type="Proteomes" id="UP001549313"/>
    </source>
</evidence>
<dbReference type="SUPFAM" id="SSF48452">
    <property type="entry name" value="TPR-like"/>
    <property type="match status" value="1"/>
</dbReference>
<evidence type="ECO:0000313" key="1">
    <source>
        <dbReference type="EMBL" id="MET4683503.1"/>
    </source>
</evidence>
<dbReference type="Proteomes" id="UP001549313">
    <property type="component" value="Unassembled WGS sequence"/>
</dbReference>
<dbReference type="InterPro" id="IPR010323">
    <property type="entry name" value="DUF924"/>
</dbReference>
<dbReference type="Gene3D" id="1.25.40.10">
    <property type="entry name" value="Tetratricopeptide repeat domain"/>
    <property type="match status" value="1"/>
</dbReference>